<accession>A0A7C9NZ34</accession>
<dbReference type="EMBL" id="JAAFGW010000039">
    <property type="protein sequence ID" value="NDP47564.1"/>
    <property type="molecule type" value="Genomic_DNA"/>
</dbReference>
<reference evidence="1 2" key="1">
    <citation type="submission" date="2019-09" db="EMBL/GenBank/DDBJ databases">
        <title>H2 Metabolism Revealed by Metagenomic Analysis in Subglacial Sediment of East Antarctica.</title>
        <authorList>
            <person name="Yang Z."/>
            <person name="Zhang Y."/>
            <person name="Lv Y."/>
            <person name="Yan W."/>
            <person name="Xiao X."/>
            <person name="Sun B."/>
            <person name="Ma H."/>
        </authorList>
    </citation>
    <scope>NUCLEOTIDE SEQUENCE [LARGE SCALE GENOMIC DNA]</scope>
    <source>
        <strain evidence="1">Bin2_2</strain>
    </source>
</reference>
<dbReference type="PANTHER" id="PTHR40045:SF1">
    <property type="entry name" value="YQCI_YCGG FAMILY PROTEIN"/>
    <property type="match status" value="1"/>
</dbReference>
<dbReference type="PANTHER" id="PTHR40045">
    <property type="entry name" value="YCGG FAMILY PROTEIN"/>
    <property type="match status" value="1"/>
</dbReference>
<organism evidence="1 2">
    <name type="scientific">Sulfuriferula multivorans</name>
    <dbReference type="NCBI Taxonomy" id="1559896"/>
    <lineage>
        <taxon>Bacteria</taxon>
        <taxon>Pseudomonadati</taxon>
        <taxon>Pseudomonadota</taxon>
        <taxon>Betaproteobacteria</taxon>
        <taxon>Nitrosomonadales</taxon>
        <taxon>Sulfuricellaceae</taxon>
        <taxon>Sulfuriferula</taxon>
    </lineage>
</organism>
<gene>
    <name evidence="1" type="ORF">GZ085_04070</name>
</gene>
<sequence>MRASLRSPISDCADKRLIDRFEHFVTSPTFPCVGAKSALSRSQLEYRIENDLRYGPNAFTVSSLQEFSQAYSSETPLFQSFVVLFRQPGALTERAFEAYLWRYLQRMHDTDADLYDWDSEVSRDPDTADFSFSIGGRAYYVVGLHPDAGRTARRFFRPALVFNLHDQFDRLRHKGKYENIRDTIIRREAQLEGNPNPMLKPFGTLSEARQYSGRVVDDQWKCPFHAH</sequence>
<protein>
    <submittedName>
        <fullName evidence="1">YqcI/YcgG family protein</fullName>
    </submittedName>
</protein>
<comment type="caution">
    <text evidence="1">The sequence shown here is derived from an EMBL/GenBank/DDBJ whole genome shotgun (WGS) entry which is preliminary data.</text>
</comment>
<evidence type="ECO:0000313" key="2">
    <source>
        <dbReference type="Proteomes" id="UP000483432"/>
    </source>
</evidence>
<dbReference type="NCBIfam" id="NF041366">
    <property type="entry name" value="GntA_guanitoxin"/>
    <property type="match status" value="1"/>
</dbReference>
<dbReference type="Proteomes" id="UP000483432">
    <property type="component" value="Unassembled WGS sequence"/>
</dbReference>
<dbReference type="Pfam" id="PF08892">
    <property type="entry name" value="YqcI_YcgG"/>
    <property type="match status" value="1"/>
</dbReference>
<dbReference type="InterPro" id="IPR014988">
    <property type="entry name" value="Uncharacterised_YqcI/YcgG"/>
</dbReference>
<dbReference type="AlphaFoldDB" id="A0A7C9NZ34"/>
<proteinExistence type="predicted"/>
<evidence type="ECO:0000313" key="1">
    <source>
        <dbReference type="EMBL" id="NDP47564.1"/>
    </source>
</evidence>
<name>A0A7C9NZ34_9PROT</name>